<evidence type="ECO:0000256" key="1">
    <source>
        <dbReference type="SAM" id="Phobius"/>
    </source>
</evidence>
<accession>A0A933LR25</accession>
<feature type="transmembrane region" description="Helical" evidence="1">
    <location>
        <begin position="174"/>
        <end position="195"/>
    </location>
</feature>
<keyword evidence="1" id="KW-0472">Membrane</keyword>
<feature type="transmembrane region" description="Helical" evidence="1">
    <location>
        <begin position="54"/>
        <end position="73"/>
    </location>
</feature>
<evidence type="ECO:0000259" key="2">
    <source>
        <dbReference type="Pfam" id="PF13386"/>
    </source>
</evidence>
<feature type="transmembrane region" description="Helical" evidence="1">
    <location>
        <begin position="7"/>
        <end position="34"/>
    </location>
</feature>
<dbReference type="EMBL" id="JACQWF010000272">
    <property type="protein sequence ID" value="MBI4595936.1"/>
    <property type="molecule type" value="Genomic_DNA"/>
</dbReference>
<evidence type="ECO:0000313" key="3">
    <source>
        <dbReference type="EMBL" id="MBI4595936.1"/>
    </source>
</evidence>
<dbReference type="AlphaFoldDB" id="A0A933LR25"/>
<feature type="transmembrane region" description="Helical" evidence="1">
    <location>
        <begin position="85"/>
        <end position="105"/>
    </location>
</feature>
<dbReference type="Proteomes" id="UP000772181">
    <property type="component" value="Unassembled WGS sequence"/>
</dbReference>
<protein>
    <submittedName>
        <fullName evidence="3">Sulfite exporter TauE/SafE family protein</fullName>
    </submittedName>
</protein>
<dbReference type="PANTHER" id="PTHR42208">
    <property type="entry name" value="HEAVY METAL TRANSPORTER-RELATED"/>
    <property type="match status" value="1"/>
</dbReference>
<keyword evidence="1" id="KW-1133">Transmembrane helix</keyword>
<feature type="transmembrane region" description="Helical" evidence="1">
    <location>
        <begin position="140"/>
        <end position="162"/>
    </location>
</feature>
<dbReference type="PANTHER" id="PTHR42208:SF1">
    <property type="entry name" value="HEAVY METAL TRANSPORTER"/>
    <property type="match status" value="1"/>
</dbReference>
<comment type="caution">
    <text evidence="3">The sequence shown here is derived from an EMBL/GenBank/DDBJ whole genome shotgun (WGS) entry which is preliminary data.</text>
</comment>
<feature type="transmembrane region" description="Helical" evidence="1">
    <location>
        <begin position="207"/>
        <end position="227"/>
    </location>
</feature>
<feature type="domain" description="Urease accessory protein UreH-like transmembrane" evidence="2">
    <location>
        <begin position="11"/>
        <end position="220"/>
    </location>
</feature>
<keyword evidence="1" id="KW-0812">Transmembrane</keyword>
<dbReference type="InterPro" id="IPR039447">
    <property type="entry name" value="UreH-like_TM_dom"/>
</dbReference>
<sequence length="228" mass="24573">MLHTDYLYILMFVSGLLGSFGHCIGMCGPVVAAYSVNLKRGSYGPHLLYNLGRITTYSVLGGLMGLTGSFVGIMKAMEDFQNITMVLIGLVMIMMGFSMTGWGSLAARLEGFTRLHHLITRVVKFIAEERTSATCFPMGIGLGFMPCGLLYTAFIAAAGAGVDAGNQIEGFLRGTLMLFLFGFGTMPSLFLLGQLVSAKGAWIRGQLYKASTIMLILAGLIFLYRGLT</sequence>
<reference evidence="3" key="1">
    <citation type="submission" date="2020-07" db="EMBL/GenBank/DDBJ databases">
        <title>Huge and variable diversity of episymbiotic CPR bacteria and DPANN archaea in groundwater ecosystems.</title>
        <authorList>
            <person name="He C.Y."/>
            <person name="Keren R."/>
            <person name="Whittaker M."/>
            <person name="Farag I.F."/>
            <person name="Doudna J."/>
            <person name="Cate J.H.D."/>
            <person name="Banfield J.F."/>
        </authorList>
    </citation>
    <scope>NUCLEOTIDE SEQUENCE</scope>
    <source>
        <strain evidence="3">NC_groundwater_1482_Ag_S-0.65um_47_24</strain>
    </source>
</reference>
<gene>
    <name evidence="3" type="ORF">HY730_06105</name>
</gene>
<evidence type="ECO:0000313" key="4">
    <source>
        <dbReference type="Proteomes" id="UP000772181"/>
    </source>
</evidence>
<dbReference type="Pfam" id="PF13386">
    <property type="entry name" value="DsbD_2"/>
    <property type="match status" value="1"/>
</dbReference>
<proteinExistence type="predicted"/>
<name>A0A933LR25_UNCTE</name>
<organism evidence="3 4">
    <name type="scientific">Tectimicrobiota bacterium</name>
    <dbReference type="NCBI Taxonomy" id="2528274"/>
    <lineage>
        <taxon>Bacteria</taxon>
        <taxon>Pseudomonadati</taxon>
        <taxon>Nitrospinota/Tectimicrobiota group</taxon>
        <taxon>Candidatus Tectimicrobiota</taxon>
    </lineage>
</organism>